<feature type="transmembrane region" description="Helical" evidence="10">
    <location>
        <begin position="203"/>
        <end position="226"/>
    </location>
</feature>
<dbReference type="Pfam" id="PF00654">
    <property type="entry name" value="Voltage_CLC"/>
    <property type="match status" value="1"/>
</dbReference>
<feature type="transmembrane region" description="Helical" evidence="10">
    <location>
        <begin position="346"/>
        <end position="366"/>
    </location>
</feature>
<feature type="transmembrane region" description="Helical" evidence="10">
    <location>
        <begin position="172"/>
        <end position="197"/>
    </location>
</feature>
<evidence type="ECO:0000256" key="10">
    <source>
        <dbReference type="SAM" id="Phobius"/>
    </source>
</evidence>
<keyword evidence="7" id="KW-0869">Chloride channel</keyword>
<dbReference type="InterPro" id="IPR014743">
    <property type="entry name" value="Cl-channel_core"/>
</dbReference>
<dbReference type="GO" id="GO:0005254">
    <property type="term" value="F:chloride channel activity"/>
    <property type="evidence" value="ECO:0007669"/>
    <property type="project" value="UniProtKB-KW"/>
</dbReference>
<feature type="transmembrane region" description="Helical" evidence="10">
    <location>
        <begin position="80"/>
        <end position="98"/>
    </location>
</feature>
<feature type="transmembrane region" description="Helical" evidence="10">
    <location>
        <begin position="378"/>
        <end position="398"/>
    </location>
</feature>
<evidence type="ECO:0000256" key="7">
    <source>
        <dbReference type="ARBA" id="ARBA00023173"/>
    </source>
</evidence>
<name>A0AAU7Z8M6_9BACT</name>
<evidence type="ECO:0000256" key="1">
    <source>
        <dbReference type="ARBA" id="ARBA00004141"/>
    </source>
</evidence>
<keyword evidence="8" id="KW-0868">Chloride</keyword>
<reference evidence="11" key="1">
    <citation type="submission" date="2023-08" db="EMBL/GenBank/DDBJ databases">
        <authorList>
            <person name="Messyasz A."/>
            <person name="Mannisto M.K."/>
            <person name="Kerkhof L.J."/>
            <person name="Haggblom M."/>
        </authorList>
    </citation>
    <scope>NUCLEOTIDE SEQUENCE</scope>
    <source>
        <strain evidence="11">M8UP23</strain>
    </source>
</reference>
<protein>
    <submittedName>
        <fullName evidence="11">Chloride channel protein</fullName>
    </submittedName>
</protein>
<dbReference type="EMBL" id="CP132932">
    <property type="protein sequence ID" value="XCB25278.1"/>
    <property type="molecule type" value="Genomic_DNA"/>
</dbReference>
<proteinExistence type="predicted"/>
<feature type="transmembrane region" description="Helical" evidence="10">
    <location>
        <begin position="246"/>
        <end position="267"/>
    </location>
</feature>
<dbReference type="InterPro" id="IPR001807">
    <property type="entry name" value="ClC"/>
</dbReference>
<evidence type="ECO:0000256" key="5">
    <source>
        <dbReference type="ARBA" id="ARBA00023065"/>
    </source>
</evidence>
<dbReference type="GO" id="GO:0034707">
    <property type="term" value="C:chloride channel complex"/>
    <property type="evidence" value="ECO:0007669"/>
    <property type="project" value="UniProtKB-KW"/>
</dbReference>
<feature type="transmembrane region" description="Helical" evidence="10">
    <location>
        <begin position="320"/>
        <end position="340"/>
    </location>
</feature>
<keyword evidence="6 10" id="KW-0472">Membrane</keyword>
<keyword evidence="3 10" id="KW-0812">Transmembrane</keyword>
<evidence type="ECO:0000256" key="2">
    <source>
        <dbReference type="ARBA" id="ARBA00022448"/>
    </source>
</evidence>
<evidence type="ECO:0000256" key="9">
    <source>
        <dbReference type="ARBA" id="ARBA00023303"/>
    </source>
</evidence>
<keyword evidence="2" id="KW-0813">Transport</keyword>
<feature type="transmembrane region" description="Helical" evidence="10">
    <location>
        <begin position="287"/>
        <end position="308"/>
    </location>
</feature>
<dbReference type="InterPro" id="IPR050368">
    <property type="entry name" value="ClC-type_chloride_channel"/>
</dbReference>
<comment type="subcellular location">
    <subcellularLocation>
        <location evidence="1">Membrane</location>
        <topology evidence="1">Multi-pass membrane protein</topology>
    </subcellularLocation>
</comment>
<dbReference type="PANTHER" id="PTHR43427">
    <property type="entry name" value="CHLORIDE CHANNEL PROTEIN CLC-E"/>
    <property type="match status" value="1"/>
</dbReference>
<keyword evidence="9" id="KW-0407">Ion channel</keyword>
<dbReference type="PRINTS" id="PR00762">
    <property type="entry name" value="CLCHANNEL"/>
</dbReference>
<dbReference type="AlphaFoldDB" id="A0AAU7Z8M6"/>
<evidence type="ECO:0000313" key="11">
    <source>
        <dbReference type="EMBL" id="XCB25278.1"/>
    </source>
</evidence>
<reference evidence="11" key="2">
    <citation type="journal article" date="2024" name="Environ. Microbiol.">
        <title>Genome analysis and description of Tunturibacter gen. nov. expands the diversity of Terriglobia in tundra soils.</title>
        <authorList>
            <person name="Messyasz A."/>
            <person name="Mannisto M.K."/>
            <person name="Kerkhof L.J."/>
            <person name="Haggblom M.M."/>
        </authorList>
    </citation>
    <scope>NUCLEOTIDE SEQUENCE</scope>
    <source>
        <strain evidence="11">M8UP23</strain>
    </source>
</reference>
<keyword evidence="4 10" id="KW-1133">Transmembrane helix</keyword>
<dbReference type="RefSeq" id="WP_353068268.1">
    <property type="nucleotide sequence ID" value="NZ_CP132932.1"/>
</dbReference>
<dbReference type="Gene3D" id="1.10.3080.10">
    <property type="entry name" value="Clc chloride channel"/>
    <property type="match status" value="1"/>
</dbReference>
<evidence type="ECO:0000256" key="4">
    <source>
        <dbReference type="ARBA" id="ARBA00022989"/>
    </source>
</evidence>
<evidence type="ECO:0000256" key="3">
    <source>
        <dbReference type="ARBA" id="ARBA00022692"/>
    </source>
</evidence>
<dbReference type="PANTHER" id="PTHR43427:SF6">
    <property type="entry name" value="CHLORIDE CHANNEL PROTEIN CLC-E"/>
    <property type="match status" value="1"/>
</dbReference>
<evidence type="ECO:0000256" key="6">
    <source>
        <dbReference type="ARBA" id="ARBA00023136"/>
    </source>
</evidence>
<keyword evidence="5" id="KW-0406">Ion transport</keyword>
<feature type="transmembrane region" description="Helical" evidence="10">
    <location>
        <begin position="37"/>
        <end position="60"/>
    </location>
</feature>
<dbReference type="SUPFAM" id="SSF81340">
    <property type="entry name" value="Clc chloride channel"/>
    <property type="match status" value="1"/>
</dbReference>
<dbReference type="KEGG" id="temp:RBB75_12535"/>
<dbReference type="CDD" id="cd00400">
    <property type="entry name" value="Voltage_gated_ClC"/>
    <property type="match status" value="1"/>
</dbReference>
<sequence length="597" mass="64244">MKDQTAMAETEPVAPSTPSTLRDDMIARIAPGREERVFLLLSIFIGVVSGLLVVSFRMAIEWLSVLLLGSSPNPHQPRLLYIPAAAGLVIAVLTRYVFPKVRGSGINQTKAALYISNGYISFRTVIGKFLLSALAIGSGHSLGPEDPSLQIGAGVASLISRRFGMSKEKLRIFAPIGAAAGLAAAFNAPISAILFVIEEVIGQWSAAVLGSIVLSAIASVVVARSFWGAQPMFRIPVIDLRDSRELLAYAALGVTGGFASLVFAKALSYLRPKLRSQPQWSQLLQPAAAGLLVGAIGYFGLVQVMGAGYQAIDQAMHAQFAWKMLLLLALFKIIATTLSFSSGTPGGMFAPTLFIGAMLGAAVGTFEKIYFPHLTGSIGSYALVGMGVLFAAFLRAPLTSVFMVLEVSGNYSIVLPVILSNTIAYLISRVLQPVPILEQFTHQDGLDLPSMEELREESNLHLEDAMQPVTVPVLQGSETIPDTLRSLTQYEDLKSIPVFLIHCSDGLWYAARREELEALTANQPEGQNASVPSHPAATLAEHLGPERTPILFPDQPLSSALPHFQRWPLLPITNRAMRGSLEGVVSLHDVLARYQKH</sequence>
<evidence type="ECO:0000256" key="8">
    <source>
        <dbReference type="ARBA" id="ARBA00023214"/>
    </source>
</evidence>
<accession>A0AAU7Z8M6</accession>
<organism evidence="11">
    <name type="scientific">Tunturiibacter empetritectus</name>
    <dbReference type="NCBI Taxonomy" id="3069691"/>
    <lineage>
        <taxon>Bacteria</taxon>
        <taxon>Pseudomonadati</taxon>
        <taxon>Acidobacteriota</taxon>
        <taxon>Terriglobia</taxon>
        <taxon>Terriglobales</taxon>
        <taxon>Acidobacteriaceae</taxon>
        <taxon>Tunturiibacter</taxon>
    </lineage>
</organism>
<gene>
    <name evidence="11" type="ORF">RBB75_12535</name>
</gene>